<reference evidence="1" key="2">
    <citation type="submission" date="2024-03" db="EMBL/GenBank/DDBJ databases">
        <title>The Genome Sequence of Enterococcus sp. DIV0205d.</title>
        <authorList>
            <consortium name="The Broad Institute Genomics Platform"/>
            <consortium name="The Broad Institute Microbial Omics Core"/>
            <consortium name="The Broad Institute Genomic Center for Infectious Diseases"/>
            <person name="Earl A."/>
            <person name="Manson A."/>
            <person name="Gilmore M."/>
            <person name="Schwartman J."/>
            <person name="Shea T."/>
            <person name="Abouelleil A."/>
            <person name="Cao P."/>
            <person name="Chapman S."/>
            <person name="Cusick C."/>
            <person name="Young S."/>
            <person name="Neafsey D."/>
            <person name="Nusbaum C."/>
            <person name="Birren B."/>
        </authorList>
    </citation>
    <scope>NUCLEOTIDE SEQUENCE</scope>
    <source>
        <strain evidence="1">7F3_DIV0205</strain>
    </source>
</reference>
<dbReference type="EMBL" id="CP147244">
    <property type="protein sequence ID" value="WYJ99005.1"/>
    <property type="molecule type" value="Genomic_DNA"/>
</dbReference>
<dbReference type="Proteomes" id="UP000194948">
    <property type="component" value="Chromosome"/>
</dbReference>
<dbReference type="RefSeq" id="WP_086312304.1">
    <property type="nucleotide sequence ID" value="NZ_CP147244.1"/>
</dbReference>
<accession>A0AAQ3Y6I3</accession>
<organism evidence="1 2">
    <name type="scientific">Candidatus Enterococcus palustris</name>
    <dbReference type="NCBI Taxonomy" id="1834189"/>
    <lineage>
        <taxon>Bacteria</taxon>
        <taxon>Bacillati</taxon>
        <taxon>Bacillota</taxon>
        <taxon>Bacilli</taxon>
        <taxon>Lactobacillales</taxon>
        <taxon>Enterococcaceae</taxon>
        <taxon>Enterococcus</taxon>
    </lineage>
</organism>
<dbReference type="Pfam" id="PF13780">
    <property type="entry name" value="DUF4176"/>
    <property type="match status" value="1"/>
</dbReference>
<dbReference type="InterPro" id="IPR025233">
    <property type="entry name" value="DUF4176"/>
</dbReference>
<keyword evidence="2" id="KW-1185">Reference proteome</keyword>
<evidence type="ECO:0000313" key="1">
    <source>
        <dbReference type="EMBL" id="WYJ99005.1"/>
    </source>
</evidence>
<gene>
    <name evidence="1" type="ORF">A5821_000081</name>
</gene>
<name>A0AAQ3Y6I3_9ENTE</name>
<evidence type="ECO:0000313" key="2">
    <source>
        <dbReference type="Proteomes" id="UP000194948"/>
    </source>
</evidence>
<protein>
    <recommendedName>
        <fullName evidence="3">DUF4176 domain-containing protein</fullName>
    </recommendedName>
</protein>
<evidence type="ECO:0008006" key="3">
    <source>
        <dbReference type="Google" id="ProtNLM"/>
    </source>
</evidence>
<sequence length="96" mass="11221">MKLLPLGSVVKLKKGTHLLMLTSRFPLYNNEGNIGYFEYLACLYPEGVKDQESFFFNHEDIEEVLFEGFKSEQEEAFQKKIEEALPDIKYPRLTIL</sequence>
<reference evidence="1" key="1">
    <citation type="submission" date="2017-05" db="EMBL/GenBank/DDBJ databases">
        <authorList>
            <consortium name="The Broad Institute Genomics Platform"/>
            <consortium name="The Broad Institute Genomic Center for Infectious Diseases"/>
            <person name="Earl A."/>
            <person name="Manson A."/>
            <person name="Schwartman J."/>
            <person name="Gilmore M."/>
            <person name="Abouelleil A."/>
            <person name="Cao P."/>
            <person name="Chapman S."/>
            <person name="Cusick C."/>
            <person name="Shea T."/>
            <person name="Young S."/>
            <person name="Neafsey D."/>
            <person name="Nusbaum C."/>
            <person name="Birren B."/>
        </authorList>
    </citation>
    <scope>NUCLEOTIDE SEQUENCE</scope>
    <source>
        <strain evidence="1">7F3_DIV0205</strain>
    </source>
</reference>
<proteinExistence type="predicted"/>
<dbReference type="AlphaFoldDB" id="A0AAQ3Y6I3"/>